<keyword evidence="3" id="KW-1185">Reference proteome</keyword>
<evidence type="ECO:0000313" key="3">
    <source>
        <dbReference type="Proteomes" id="UP000037035"/>
    </source>
</evidence>
<evidence type="ECO:0000256" key="1">
    <source>
        <dbReference type="SAM" id="MobiDB-lite"/>
    </source>
</evidence>
<feature type="compositionally biased region" description="Polar residues" evidence="1">
    <location>
        <begin position="32"/>
        <end position="41"/>
    </location>
</feature>
<dbReference type="EMBL" id="LAVV01010915">
    <property type="protein sequence ID" value="KNZ48436.1"/>
    <property type="molecule type" value="Genomic_DNA"/>
</dbReference>
<dbReference type="VEuPathDB" id="FungiDB:VP01_5677g1"/>
<comment type="caution">
    <text evidence="2">The sequence shown here is derived from an EMBL/GenBank/DDBJ whole genome shotgun (WGS) entry which is preliminary data.</text>
</comment>
<reference evidence="2 3" key="1">
    <citation type="submission" date="2015-08" db="EMBL/GenBank/DDBJ databases">
        <title>Next Generation Sequencing and Analysis of the Genome of Puccinia sorghi L Schw, the Causal Agent of Maize Common Rust.</title>
        <authorList>
            <person name="Rochi L."/>
            <person name="Burguener G."/>
            <person name="Darino M."/>
            <person name="Turjanski A."/>
            <person name="Kreff E."/>
            <person name="Dieguez M.J."/>
            <person name="Sacco F."/>
        </authorList>
    </citation>
    <scope>NUCLEOTIDE SEQUENCE [LARGE SCALE GENOMIC DNA]</scope>
    <source>
        <strain evidence="2 3">RO10H11247</strain>
    </source>
</reference>
<accession>A0A0L6UIS8</accession>
<dbReference type="AlphaFoldDB" id="A0A0L6UIS8"/>
<sequence length="147" mass="16208">MNSVSADPPCPALCLRNTPPFCLEPATPGGFTKNQDPTSPQIVPAPPPTSSPKSMVLAKPQPFNGACGNVAESFFGQILLHTVTYPEHFPTNSRKVDFSVPFMTDYGATWSQPYLMKVFKAEEVALNKFLDDFKSSFFDHNRQNHAD</sequence>
<protein>
    <submittedName>
        <fullName evidence="2">Uncharacterized protein</fullName>
    </submittedName>
</protein>
<evidence type="ECO:0000313" key="2">
    <source>
        <dbReference type="EMBL" id="KNZ48436.1"/>
    </source>
</evidence>
<organism evidence="2 3">
    <name type="scientific">Puccinia sorghi</name>
    <dbReference type="NCBI Taxonomy" id="27349"/>
    <lineage>
        <taxon>Eukaryota</taxon>
        <taxon>Fungi</taxon>
        <taxon>Dikarya</taxon>
        <taxon>Basidiomycota</taxon>
        <taxon>Pucciniomycotina</taxon>
        <taxon>Pucciniomycetes</taxon>
        <taxon>Pucciniales</taxon>
        <taxon>Pucciniaceae</taxon>
        <taxon>Puccinia</taxon>
    </lineage>
</organism>
<proteinExistence type="predicted"/>
<dbReference type="OrthoDB" id="4847360at2759"/>
<dbReference type="Proteomes" id="UP000037035">
    <property type="component" value="Unassembled WGS sequence"/>
</dbReference>
<feature type="region of interest" description="Disordered" evidence="1">
    <location>
        <begin position="26"/>
        <end position="54"/>
    </location>
</feature>
<name>A0A0L6UIS8_9BASI</name>
<gene>
    <name evidence="2" type="ORF">VP01_5677g1</name>
</gene>